<dbReference type="RefSeq" id="WP_167122601.1">
    <property type="nucleotide sequence ID" value="NZ_JAAQQR010000001.1"/>
</dbReference>
<protein>
    <recommendedName>
        <fullName evidence="4">Lipoprotein</fullName>
    </recommendedName>
</protein>
<dbReference type="EMBL" id="JAAQQR010000001">
    <property type="protein sequence ID" value="NID03676.1"/>
    <property type="molecule type" value="Genomic_DNA"/>
</dbReference>
<gene>
    <name evidence="2" type="ORF">HBF26_02175</name>
</gene>
<sequence>MQVRSFFFALIAGASVLLAGCGEAVKRAPVPLDQSLLPATIYVPSCPPYEGFEGLPQRDWLAGDLSCRAMHERLGLALQPAAGKVRIVDYVWSKDAERFAVDPDKATEASIGSRYRVVLRPVYASRLRTPGLSPARPPGSIGGFQKELSVWEDLAVFSATTDEEIGEASLVSMQGGGGADEMAPLIAGGIMGSRCQALNKFSLKAFGHVMDGCKTFALYPVD</sequence>
<evidence type="ECO:0000256" key="1">
    <source>
        <dbReference type="SAM" id="SignalP"/>
    </source>
</evidence>
<feature type="signal peptide" evidence="1">
    <location>
        <begin position="1"/>
        <end position="19"/>
    </location>
</feature>
<evidence type="ECO:0000313" key="3">
    <source>
        <dbReference type="Proteomes" id="UP001429601"/>
    </source>
</evidence>
<reference evidence="2 3" key="1">
    <citation type="journal article" date="2011" name="Curr. Microbiol.">
        <title>Luteibacter jiangsuensis sp. nov.: a methamidophos-degrading bacterium isolated from a methamidophos-manufacturing factory.</title>
        <authorList>
            <person name="Wang L."/>
            <person name="Wang G.L."/>
            <person name="Li S.P."/>
            <person name="Jiang J.D."/>
        </authorList>
    </citation>
    <scope>NUCLEOTIDE SEQUENCE [LARGE SCALE GENOMIC DNA]</scope>
    <source>
        <strain evidence="2 3">CGMCC 1.10133</strain>
    </source>
</reference>
<dbReference type="Proteomes" id="UP001429601">
    <property type="component" value="Unassembled WGS sequence"/>
</dbReference>
<keyword evidence="1" id="KW-0732">Signal</keyword>
<name>A0ABX0Q1P0_9GAMM</name>
<dbReference type="PROSITE" id="PS51257">
    <property type="entry name" value="PROKAR_LIPOPROTEIN"/>
    <property type="match status" value="1"/>
</dbReference>
<feature type="chain" id="PRO_5045617799" description="Lipoprotein" evidence="1">
    <location>
        <begin position="20"/>
        <end position="222"/>
    </location>
</feature>
<organism evidence="2 3">
    <name type="scientific">Luteibacter jiangsuensis</name>
    <dbReference type="NCBI Taxonomy" id="637577"/>
    <lineage>
        <taxon>Bacteria</taxon>
        <taxon>Pseudomonadati</taxon>
        <taxon>Pseudomonadota</taxon>
        <taxon>Gammaproteobacteria</taxon>
        <taxon>Lysobacterales</taxon>
        <taxon>Rhodanobacteraceae</taxon>
        <taxon>Luteibacter</taxon>
    </lineage>
</organism>
<keyword evidence="3" id="KW-1185">Reference proteome</keyword>
<comment type="caution">
    <text evidence="2">The sequence shown here is derived from an EMBL/GenBank/DDBJ whole genome shotgun (WGS) entry which is preliminary data.</text>
</comment>
<evidence type="ECO:0000313" key="2">
    <source>
        <dbReference type="EMBL" id="NID03676.1"/>
    </source>
</evidence>
<accession>A0ABX0Q1P0</accession>
<evidence type="ECO:0008006" key="4">
    <source>
        <dbReference type="Google" id="ProtNLM"/>
    </source>
</evidence>
<proteinExistence type="predicted"/>